<proteinExistence type="inferred from homology"/>
<keyword evidence="12" id="KW-0630">Potassium</keyword>
<feature type="domain" description="S-adenosylmethionine synthetase C-terminal" evidence="16">
    <location>
        <begin position="233"/>
        <end position="374"/>
    </location>
</feature>
<dbReference type="AlphaFoldDB" id="A0A3B0YCX9"/>
<gene>
    <name evidence="17" type="ORF">MNBD_GAMMA14-1845</name>
</gene>
<feature type="domain" description="S-adenosylmethionine synthetase N-terminal" evidence="14">
    <location>
        <begin position="4"/>
        <end position="101"/>
    </location>
</feature>
<evidence type="ECO:0000259" key="16">
    <source>
        <dbReference type="Pfam" id="PF02773"/>
    </source>
</evidence>
<dbReference type="Gene3D" id="3.30.300.10">
    <property type="match status" value="3"/>
</dbReference>
<dbReference type="InterPro" id="IPR022636">
    <property type="entry name" value="S-AdoMet_synthetase_sfam"/>
</dbReference>
<comment type="cofactor">
    <cofactor evidence="2">
        <name>K(+)</name>
        <dbReference type="ChEBI" id="CHEBI:29103"/>
    </cofactor>
</comment>
<keyword evidence="7 17" id="KW-0808">Transferase</keyword>
<dbReference type="PROSITE" id="PS00376">
    <property type="entry name" value="ADOMET_SYNTHASE_1"/>
    <property type="match status" value="1"/>
</dbReference>
<reference evidence="17" key="1">
    <citation type="submission" date="2018-06" db="EMBL/GenBank/DDBJ databases">
        <authorList>
            <person name="Zhirakovskaya E."/>
        </authorList>
    </citation>
    <scope>NUCLEOTIDE SEQUENCE</scope>
</reference>
<dbReference type="SUPFAM" id="SSF55973">
    <property type="entry name" value="S-adenosylmethionine synthetase"/>
    <property type="match status" value="3"/>
</dbReference>
<keyword evidence="10" id="KW-0067">ATP-binding</keyword>
<evidence type="ECO:0000256" key="10">
    <source>
        <dbReference type="ARBA" id="ARBA00022840"/>
    </source>
</evidence>
<dbReference type="CDD" id="cd18079">
    <property type="entry name" value="S-AdoMet_synt"/>
    <property type="match status" value="1"/>
</dbReference>
<dbReference type="GO" id="GO:0004478">
    <property type="term" value="F:methionine adenosyltransferase activity"/>
    <property type="evidence" value="ECO:0007669"/>
    <property type="project" value="UniProtKB-EC"/>
</dbReference>
<dbReference type="EC" id="2.5.1.6" evidence="5"/>
<dbReference type="GO" id="GO:0006556">
    <property type="term" value="P:S-adenosylmethionine biosynthetic process"/>
    <property type="evidence" value="ECO:0007669"/>
    <property type="project" value="UniProtKB-UniPathway"/>
</dbReference>
<evidence type="ECO:0000256" key="8">
    <source>
        <dbReference type="ARBA" id="ARBA00022723"/>
    </source>
</evidence>
<evidence type="ECO:0000256" key="5">
    <source>
        <dbReference type="ARBA" id="ARBA00012828"/>
    </source>
</evidence>
<evidence type="ECO:0000256" key="6">
    <source>
        <dbReference type="ARBA" id="ARBA00022563"/>
    </source>
</evidence>
<dbReference type="GO" id="GO:0006730">
    <property type="term" value="P:one-carbon metabolic process"/>
    <property type="evidence" value="ECO:0007669"/>
    <property type="project" value="UniProtKB-KW"/>
</dbReference>
<dbReference type="PANTHER" id="PTHR11964">
    <property type="entry name" value="S-ADENOSYLMETHIONINE SYNTHETASE"/>
    <property type="match status" value="1"/>
</dbReference>
<dbReference type="InterPro" id="IPR022630">
    <property type="entry name" value="S-AdoMet_synt_C"/>
</dbReference>
<keyword evidence="11" id="KW-0460">Magnesium</keyword>
<dbReference type="PROSITE" id="PS00377">
    <property type="entry name" value="ADOMET_SYNTHASE_2"/>
    <property type="match status" value="1"/>
</dbReference>
<dbReference type="Pfam" id="PF00438">
    <property type="entry name" value="S-AdoMet_synt_N"/>
    <property type="match status" value="1"/>
</dbReference>
<keyword evidence="8" id="KW-0479">Metal-binding</keyword>
<dbReference type="UniPathway" id="UPA00315">
    <property type="reaction ID" value="UER00080"/>
</dbReference>
<evidence type="ECO:0000256" key="4">
    <source>
        <dbReference type="ARBA" id="ARBA00009685"/>
    </source>
</evidence>
<evidence type="ECO:0000259" key="15">
    <source>
        <dbReference type="Pfam" id="PF02772"/>
    </source>
</evidence>
<comment type="similarity">
    <text evidence="4">Belongs to the AdoMet synthase family.</text>
</comment>
<dbReference type="InterPro" id="IPR002133">
    <property type="entry name" value="S-AdoMet_synthetase"/>
</dbReference>
<organism evidence="17">
    <name type="scientific">hydrothermal vent metagenome</name>
    <dbReference type="NCBI Taxonomy" id="652676"/>
    <lineage>
        <taxon>unclassified sequences</taxon>
        <taxon>metagenomes</taxon>
        <taxon>ecological metagenomes</taxon>
    </lineage>
</organism>
<comment type="cofactor">
    <cofactor evidence="1">
        <name>Mg(2+)</name>
        <dbReference type="ChEBI" id="CHEBI:18420"/>
    </cofactor>
</comment>
<evidence type="ECO:0000256" key="1">
    <source>
        <dbReference type="ARBA" id="ARBA00001946"/>
    </source>
</evidence>
<evidence type="ECO:0000256" key="9">
    <source>
        <dbReference type="ARBA" id="ARBA00022741"/>
    </source>
</evidence>
<dbReference type="FunFam" id="3.30.300.10:FF:000003">
    <property type="entry name" value="S-adenosylmethionine synthase"/>
    <property type="match status" value="1"/>
</dbReference>
<evidence type="ECO:0000259" key="14">
    <source>
        <dbReference type="Pfam" id="PF00438"/>
    </source>
</evidence>
<dbReference type="InterPro" id="IPR022631">
    <property type="entry name" value="ADOMET_SYNTHASE_CS"/>
</dbReference>
<feature type="compositionally biased region" description="Polar residues" evidence="13">
    <location>
        <begin position="1"/>
        <end position="11"/>
    </location>
</feature>
<dbReference type="Pfam" id="PF02773">
    <property type="entry name" value="S-AdoMet_synt_C"/>
    <property type="match status" value="1"/>
</dbReference>
<dbReference type="EMBL" id="UOFM01000275">
    <property type="protein sequence ID" value="VAW78698.1"/>
    <property type="molecule type" value="Genomic_DNA"/>
</dbReference>
<evidence type="ECO:0000256" key="13">
    <source>
        <dbReference type="SAM" id="MobiDB-lite"/>
    </source>
</evidence>
<evidence type="ECO:0000313" key="17">
    <source>
        <dbReference type="EMBL" id="VAW78698.1"/>
    </source>
</evidence>
<evidence type="ECO:0000256" key="7">
    <source>
        <dbReference type="ARBA" id="ARBA00022679"/>
    </source>
</evidence>
<protein>
    <recommendedName>
        <fullName evidence="5">methionine adenosyltransferase</fullName>
        <ecNumber evidence="5">2.5.1.6</ecNumber>
    </recommendedName>
</protein>
<dbReference type="HAMAP" id="MF_00086">
    <property type="entry name" value="S_AdoMet_synth1"/>
    <property type="match status" value="1"/>
</dbReference>
<name>A0A3B0YCX9_9ZZZZ</name>
<comment type="pathway">
    <text evidence="3">Amino-acid biosynthesis; S-adenosyl-L-methionine biosynthesis; S-adenosyl-L-methionine from L-methionine: step 1/1.</text>
</comment>
<dbReference type="NCBIfam" id="TIGR01034">
    <property type="entry name" value="metK"/>
    <property type="match status" value="1"/>
</dbReference>
<keyword evidence="9" id="KW-0547">Nucleotide-binding</keyword>
<dbReference type="InterPro" id="IPR022628">
    <property type="entry name" value="S-AdoMet_synt_N"/>
</dbReference>
<sequence length="388" mass="42446">MSEHLFTSESVSEGHPDKMSDQVSDAVLDAILAEDPHARVACETLFKTGMVMIAGEITTTAKPDYEKVMRDTIKRIGYTSSEMGFDYETCAVMTALGVQSPDINQGVDRAKPEDQGAGDQGLMFGYATNETDVLMPAPITYAHRLVQRQSEMRSKGILAWLRPDAKSQVTFRYQDHKPVAIDAVVLSTQHAPDIDHKELEEAVMEHIIKPVLPSEWLTADTQYHINPTGAFVIGGPMGDAGLTGRKIIVDTYGGAARHGGGAFSGKDPSKVDRSAAYAGRYVAKNIVAAGLADRCEIQVSYAIGVANPTSIMVETFGTGRISDERITELVREHFDLRPYGILTMLDLLNTDKIKYQKTAAYGHFGREHEGFTWENTDKAETLRADGGI</sequence>
<feature type="domain" description="S-adenosylmethionine synthetase central" evidence="15">
    <location>
        <begin position="114"/>
        <end position="231"/>
    </location>
</feature>
<evidence type="ECO:0000256" key="2">
    <source>
        <dbReference type="ARBA" id="ARBA00001958"/>
    </source>
</evidence>
<evidence type="ECO:0000256" key="3">
    <source>
        <dbReference type="ARBA" id="ARBA00005224"/>
    </source>
</evidence>
<evidence type="ECO:0000256" key="12">
    <source>
        <dbReference type="ARBA" id="ARBA00022958"/>
    </source>
</evidence>
<feature type="region of interest" description="Disordered" evidence="13">
    <location>
        <begin position="1"/>
        <end position="20"/>
    </location>
</feature>
<dbReference type="Pfam" id="PF02772">
    <property type="entry name" value="S-AdoMet_synt_M"/>
    <property type="match status" value="1"/>
</dbReference>
<accession>A0A3B0YCX9</accession>
<keyword evidence="6" id="KW-0554">One-carbon metabolism</keyword>
<dbReference type="PIRSF" id="PIRSF000497">
    <property type="entry name" value="MAT"/>
    <property type="match status" value="1"/>
</dbReference>
<dbReference type="GO" id="GO:0005524">
    <property type="term" value="F:ATP binding"/>
    <property type="evidence" value="ECO:0007669"/>
    <property type="project" value="UniProtKB-KW"/>
</dbReference>
<evidence type="ECO:0000256" key="11">
    <source>
        <dbReference type="ARBA" id="ARBA00022842"/>
    </source>
</evidence>
<dbReference type="InterPro" id="IPR022629">
    <property type="entry name" value="S-AdoMet_synt_central"/>
</dbReference>
<dbReference type="GO" id="GO:0046872">
    <property type="term" value="F:metal ion binding"/>
    <property type="evidence" value="ECO:0007669"/>
    <property type="project" value="UniProtKB-KW"/>
</dbReference>